<evidence type="ECO:0000256" key="5">
    <source>
        <dbReference type="ARBA" id="ARBA00022989"/>
    </source>
</evidence>
<keyword evidence="3" id="KW-1003">Cell membrane</keyword>
<comment type="caution">
    <text evidence="9">The sequence shown here is derived from an EMBL/GenBank/DDBJ whole genome shotgun (WGS) entry which is preliminary data.</text>
</comment>
<dbReference type="EMBL" id="JBHTJZ010000033">
    <property type="protein sequence ID" value="MFD0961119.1"/>
    <property type="molecule type" value="Genomic_DNA"/>
</dbReference>
<keyword evidence="10" id="KW-1185">Reference proteome</keyword>
<gene>
    <name evidence="9" type="ORF">ACFQ2I_17360</name>
</gene>
<keyword evidence="2 7" id="KW-0813">Transport</keyword>
<evidence type="ECO:0000313" key="9">
    <source>
        <dbReference type="EMBL" id="MFD0961119.1"/>
    </source>
</evidence>
<comment type="subcellular location">
    <subcellularLocation>
        <location evidence="1 7">Cell membrane</location>
        <topology evidence="1 7">Multi-pass membrane protein</topology>
    </subcellularLocation>
</comment>
<dbReference type="SUPFAM" id="SSF161098">
    <property type="entry name" value="MetI-like"/>
    <property type="match status" value="1"/>
</dbReference>
<evidence type="ECO:0000256" key="4">
    <source>
        <dbReference type="ARBA" id="ARBA00022692"/>
    </source>
</evidence>
<dbReference type="Gene3D" id="1.10.3720.10">
    <property type="entry name" value="MetI-like"/>
    <property type="match status" value="1"/>
</dbReference>
<dbReference type="CDD" id="cd06261">
    <property type="entry name" value="TM_PBP2"/>
    <property type="match status" value="1"/>
</dbReference>
<protein>
    <submittedName>
        <fullName evidence="9">Carbohydrate ABC transporter permease</fullName>
    </submittedName>
</protein>
<comment type="similarity">
    <text evidence="7">Belongs to the binding-protein-dependent transport system permease family.</text>
</comment>
<proteinExistence type="inferred from homology"/>
<feature type="transmembrane region" description="Helical" evidence="7">
    <location>
        <begin position="140"/>
        <end position="158"/>
    </location>
</feature>
<feature type="transmembrane region" description="Helical" evidence="7">
    <location>
        <begin position="256"/>
        <end position="275"/>
    </location>
</feature>
<sequence>MKKLKIFDLINGAALIVFSLLIVFPFIILINQSFMSNETIMSEGYTLFPKEIVFHAYNYLLVENAFIYKGLFVSVFITSVGTLFCLCFTCSLAFGLSKKHLPYRKFITIVVLITMFFSGGLIPNYLLITAMGLKDSLLSLIVPVLISPWYMFLIRNFFMEIPHEIEESAQMDGATEYYILWKIVVPISLPAIATIGLFYMVWHWNSWFPASIYLDSQSKFPLQLVLKQIISNLDVSDKGESTETLDRIMRLPEESVKAAATLITSLPIVCVYPFIQKYFVKGIVVGSIKG</sequence>
<dbReference type="Proteomes" id="UP001596989">
    <property type="component" value="Unassembled WGS sequence"/>
</dbReference>
<dbReference type="InterPro" id="IPR035906">
    <property type="entry name" value="MetI-like_sf"/>
</dbReference>
<evidence type="ECO:0000256" key="1">
    <source>
        <dbReference type="ARBA" id="ARBA00004651"/>
    </source>
</evidence>
<feature type="transmembrane region" description="Helical" evidence="7">
    <location>
        <begin position="106"/>
        <end position="128"/>
    </location>
</feature>
<dbReference type="PANTHER" id="PTHR43744:SF9">
    <property type="entry name" value="POLYGALACTURONAN_RHAMNOGALACTURONAN TRANSPORT SYSTEM PERMEASE PROTEIN YTCP"/>
    <property type="match status" value="1"/>
</dbReference>
<dbReference type="PANTHER" id="PTHR43744">
    <property type="entry name" value="ABC TRANSPORTER PERMEASE PROTEIN MG189-RELATED-RELATED"/>
    <property type="match status" value="1"/>
</dbReference>
<keyword evidence="6 7" id="KW-0472">Membrane</keyword>
<evidence type="ECO:0000313" key="10">
    <source>
        <dbReference type="Proteomes" id="UP001596989"/>
    </source>
</evidence>
<evidence type="ECO:0000256" key="2">
    <source>
        <dbReference type="ARBA" id="ARBA00022448"/>
    </source>
</evidence>
<feature type="transmembrane region" description="Helical" evidence="7">
    <location>
        <begin position="12"/>
        <end position="34"/>
    </location>
</feature>
<organism evidence="9 10">
    <name type="scientific">Paenibacillus chungangensis</name>
    <dbReference type="NCBI Taxonomy" id="696535"/>
    <lineage>
        <taxon>Bacteria</taxon>
        <taxon>Bacillati</taxon>
        <taxon>Bacillota</taxon>
        <taxon>Bacilli</taxon>
        <taxon>Bacillales</taxon>
        <taxon>Paenibacillaceae</taxon>
        <taxon>Paenibacillus</taxon>
    </lineage>
</organism>
<dbReference type="Pfam" id="PF00528">
    <property type="entry name" value="BPD_transp_1"/>
    <property type="match status" value="1"/>
</dbReference>
<evidence type="ECO:0000256" key="3">
    <source>
        <dbReference type="ARBA" id="ARBA00022475"/>
    </source>
</evidence>
<evidence type="ECO:0000256" key="7">
    <source>
        <dbReference type="RuleBase" id="RU363032"/>
    </source>
</evidence>
<feature type="domain" description="ABC transmembrane type-1" evidence="8">
    <location>
        <begin position="71"/>
        <end position="275"/>
    </location>
</feature>
<dbReference type="RefSeq" id="WP_377566383.1">
    <property type="nucleotide sequence ID" value="NZ_JBHTJZ010000033.1"/>
</dbReference>
<keyword evidence="4 7" id="KW-0812">Transmembrane</keyword>
<dbReference type="InterPro" id="IPR000515">
    <property type="entry name" value="MetI-like"/>
</dbReference>
<dbReference type="PROSITE" id="PS50928">
    <property type="entry name" value="ABC_TM1"/>
    <property type="match status" value="1"/>
</dbReference>
<evidence type="ECO:0000259" key="8">
    <source>
        <dbReference type="PROSITE" id="PS50928"/>
    </source>
</evidence>
<feature type="transmembrane region" description="Helical" evidence="7">
    <location>
        <begin position="179"/>
        <end position="202"/>
    </location>
</feature>
<accession>A0ABW3HUE9</accession>
<keyword evidence="5 7" id="KW-1133">Transmembrane helix</keyword>
<feature type="transmembrane region" description="Helical" evidence="7">
    <location>
        <begin position="66"/>
        <end position="94"/>
    </location>
</feature>
<evidence type="ECO:0000256" key="6">
    <source>
        <dbReference type="ARBA" id="ARBA00023136"/>
    </source>
</evidence>
<reference evidence="10" key="1">
    <citation type="journal article" date="2019" name="Int. J. Syst. Evol. Microbiol.">
        <title>The Global Catalogue of Microorganisms (GCM) 10K type strain sequencing project: providing services to taxonomists for standard genome sequencing and annotation.</title>
        <authorList>
            <consortium name="The Broad Institute Genomics Platform"/>
            <consortium name="The Broad Institute Genome Sequencing Center for Infectious Disease"/>
            <person name="Wu L."/>
            <person name="Ma J."/>
        </authorList>
    </citation>
    <scope>NUCLEOTIDE SEQUENCE [LARGE SCALE GENOMIC DNA]</scope>
    <source>
        <strain evidence="10">CCUG 59129</strain>
    </source>
</reference>
<name>A0ABW3HUE9_9BACL</name>